<dbReference type="EMBL" id="CAJHJT010000001">
    <property type="protein sequence ID" value="CAD6992881.1"/>
    <property type="molecule type" value="Genomic_DNA"/>
</dbReference>
<accession>A0A811U2N4</accession>
<dbReference type="Proteomes" id="UP000606786">
    <property type="component" value="Unassembled WGS sequence"/>
</dbReference>
<comment type="caution">
    <text evidence="2">The sequence shown here is derived from an EMBL/GenBank/DDBJ whole genome shotgun (WGS) entry which is preliminary data.</text>
</comment>
<proteinExistence type="predicted"/>
<sequence>MTNNKKSRQHQQQQQQHRRTQNSTEQKTTGSTHSPTDDTHFIAECIWLCMCIYVCLFVCECAETRSLAVLCVFVKVNQTKVTANTIDSSSSDCDDDSGRDSGSGSGPIAQHSCAWTCSGRTRTGGSAKSNATKQKSQHAKIISPQFGRFRW</sequence>
<organism evidence="2 3">
    <name type="scientific">Ceratitis capitata</name>
    <name type="common">Mediterranean fruit fly</name>
    <name type="synonym">Tephritis capitata</name>
    <dbReference type="NCBI Taxonomy" id="7213"/>
    <lineage>
        <taxon>Eukaryota</taxon>
        <taxon>Metazoa</taxon>
        <taxon>Ecdysozoa</taxon>
        <taxon>Arthropoda</taxon>
        <taxon>Hexapoda</taxon>
        <taxon>Insecta</taxon>
        <taxon>Pterygota</taxon>
        <taxon>Neoptera</taxon>
        <taxon>Endopterygota</taxon>
        <taxon>Diptera</taxon>
        <taxon>Brachycera</taxon>
        <taxon>Muscomorpha</taxon>
        <taxon>Tephritoidea</taxon>
        <taxon>Tephritidae</taxon>
        <taxon>Ceratitis</taxon>
        <taxon>Ceratitis</taxon>
    </lineage>
</organism>
<evidence type="ECO:0000256" key="1">
    <source>
        <dbReference type="SAM" id="MobiDB-lite"/>
    </source>
</evidence>
<name>A0A811U2N4_CERCA</name>
<protein>
    <submittedName>
        <fullName evidence="2">(Mediterranean fruit fly) hypothetical protein</fullName>
    </submittedName>
</protein>
<feature type="compositionally biased region" description="Polar residues" evidence="1">
    <location>
        <begin position="25"/>
        <end position="34"/>
    </location>
</feature>
<feature type="region of interest" description="Disordered" evidence="1">
    <location>
        <begin position="86"/>
        <end position="111"/>
    </location>
</feature>
<evidence type="ECO:0000313" key="2">
    <source>
        <dbReference type="EMBL" id="CAD6992881.1"/>
    </source>
</evidence>
<feature type="region of interest" description="Disordered" evidence="1">
    <location>
        <begin position="1"/>
        <end position="35"/>
    </location>
</feature>
<reference evidence="2" key="1">
    <citation type="submission" date="2020-11" db="EMBL/GenBank/DDBJ databases">
        <authorList>
            <person name="Whitehead M."/>
        </authorList>
    </citation>
    <scope>NUCLEOTIDE SEQUENCE</scope>
    <source>
        <strain evidence="2">EGII</strain>
    </source>
</reference>
<evidence type="ECO:0000313" key="3">
    <source>
        <dbReference type="Proteomes" id="UP000606786"/>
    </source>
</evidence>
<dbReference type="AlphaFoldDB" id="A0A811U2N4"/>
<keyword evidence="3" id="KW-1185">Reference proteome</keyword>
<gene>
    <name evidence="2" type="ORF">CCAP1982_LOCUS1716</name>
</gene>